<accession>A0A0G0V8L0</accession>
<dbReference type="Pfam" id="PF06439">
    <property type="entry name" value="3keto-disac_hyd"/>
    <property type="match status" value="1"/>
</dbReference>
<dbReference type="GO" id="GO:0016787">
    <property type="term" value="F:hydrolase activity"/>
    <property type="evidence" value="ECO:0007669"/>
    <property type="project" value="InterPro"/>
</dbReference>
<feature type="domain" description="3-keto-alpha-glucoside-1,2-lyase/3-keto-2-hydroxy-glucal hydratase" evidence="2">
    <location>
        <begin position="72"/>
        <end position="234"/>
    </location>
</feature>
<evidence type="ECO:0000256" key="1">
    <source>
        <dbReference type="SAM" id="SignalP"/>
    </source>
</evidence>
<feature type="chain" id="PRO_5002534930" description="3-keto-alpha-glucoside-1,2-lyase/3-keto-2-hydroxy-glucal hydratase domain-containing protein" evidence="1">
    <location>
        <begin position="20"/>
        <end position="237"/>
    </location>
</feature>
<name>A0A0G0V8L0_9BACT</name>
<gene>
    <name evidence="3" type="ORF">UU48_C0017G0014</name>
</gene>
<dbReference type="EMBL" id="LCAU01000017">
    <property type="protein sequence ID" value="KKR97378.1"/>
    <property type="molecule type" value="Genomic_DNA"/>
</dbReference>
<organism evidence="3 4">
    <name type="scientific">Candidatus Uhrbacteria bacterium GW2011_GWF2_41_16</name>
    <dbReference type="NCBI Taxonomy" id="1618997"/>
    <lineage>
        <taxon>Bacteria</taxon>
        <taxon>Candidatus Uhriibacteriota</taxon>
    </lineage>
</organism>
<sequence>MKKFIISVLVSFFFLFAVGCGEGYENAESNKDEYYRGKQIAYKGEIKLWNFDSDENGRMPKDFSNQLTGKGSLGEWEVIKDDTAPSIPNVIAQTSQEYFGYHFSMAVNEKEIYDDFELTVKFKGVKGREDQGGGPVWRYQDADNYYIARANPLENNFRVYKVVNGNRLQMDSARLNVNGNEWHTIKIIARKVQIQCFYDGQPCLDVSDGTFQKGKIGLWTKADAVTYFDDLEVRPIE</sequence>
<feature type="signal peptide" evidence="1">
    <location>
        <begin position="1"/>
        <end position="19"/>
    </location>
</feature>
<dbReference type="Proteomes" id="UP000034746">
    <property type="component" value="Unassembled WGS sequence"/>
</dbReference>
<dbReference type="AlphaFoldDB" id="A0A0G0V8L0"/>
<protein>
    <recommendedName>
        <fullName evidence="2">3-keto-alpha-glucoside-1,2-lyase/3-keto-2-hydroxy-glucal hydratase domain-containing protein</fullName>
    </recommendedName>
</protein>
<keyword evidence="1" id="KW-0732">Signal</keyword>
<dbReference type="InterPro" id="IPR010496">
    <property type="entry name" value="AL/BT2_dom"/>
</dbReference>
<proteinExistence type="predicted"/>
<dbReference type="PROSITE" id="PS51257">
    <property type="entry name" value="PROKAR_LIPOPROTEIN"/>
    <property type="match status" value="1"/>
</dbReference>
<dbReference type="PATRIC" id="fig|1618997.3.peg.1040"/>
<comment type="caution">
    <text evidence="3">The sequence shown here is derived from an EMBL/GenBank/DDBJ whole genome shotgun (WGS) entry which is preliminary data.</text>
</comment>
<evidence type="ECO:0000313" key="3">
    <source>
        <dbReference type="EMBL" id="KKR97378.1"/>
    </source>
</evidence>
<reference evidence="3 4" key="1">
    <citation type="journal article" date="2015" name="Nature">
        <title>rRNA introns, odd ribosomes, and small enigmatic genomes across a large radiation of phyla.</title>
        <authorList>
            <person name="Brown C.T."/>
            <person name="Hug L.A."/>
            <person name="Thomas B.C."/>
            <person name="Sharon I."/>
            <person name="Castelle C.J."/>
            <person name="Singh A."/>
            <person name="Wilkins M.J."/>
            <person name="Williams K.H."/>
            <person name="Banfield J.F."/>
        </authorList>
    </citation>
    <scope>NUCLEOTIDE SEQUENCE [LARGE SCALE GENOMIC DNA]</scope>
</reference>
<evidence type="ECO:0000259" key="2">
    <source>
        <dbReference type="Pfam" id="PF06439"/>
    </source>
</evidence>
<evidence type="ECO:0000313" key="4">
    <source>
        <dbReference type="Proteomes" id="UP000034746"/>
    </source>
</evidence>
<dbReference type="Gene3D" id="2.60.120.560">
    <property type="entry name" value="Exo-inulinase, domain 1"/>
    <property type="match status" value="1"/>
</dbReference>